<evidence type="ECO:0000256" key="7">
    <source>
        <dbReference type="ARBA" id="ARBA00022840"/>
    </source>
</evidence>
<evidence type="ECO:0000313" key="18">
    <source>
        <dbReference type="Proteomes" id="UP000009047"/>
    </source>
</evidence>
<evidence type="ECO:0000256" key="10">
    <source>
        <dbReference type="ARBA" id="ARBA00023235"/>
    </source>
</evidence>
<dbReference type="GO" id="GO:0005829">
    <property type="term" value="C:cytosol"/>
    <property type="evidence" value="ECO:0007669"/>
    <property type="project" value="TreeGrafter"/>
</dbReference>
<evidence type="ECO:0000256" key="5">
    <source>
        <dbReference type="ARBA" id="ARBA00022806"/>
    </source>
</evidence>
<evidence type="ECO:0000256" key="3">
    <source>
        <dbReference type="ARBA" id="ARBA00022763"/>
    </source>
</evidence>
<keyword evidence="5 14" id="KW-0347">Helicase</keyword>
<comment type="catalytic activity">
    <reaction evidence="11">
        <text>Couples ATP hydrolysis with the unwinding of duplex DNA by translocating in the 3'-5' direction.</text>
        <dbReference type="EC" id="5.6.2.4"/>
    </reaction>
</comment>
<dbReference type="InterPro" id="IPR000212">
    <property type="entry name" value="DNA_helicase_UvrD/REP"/>
</dbReference>
<sequence>MRESIIRLERNYCVTAGAGAGKTSCLVKAYVGLLAGNDQRPPLAPRQIVAITFTEKAAAEMRGRVMDRVAALAAKEGGRWAEIINQLEWSPISTIHGFCAALLREYGSLLGLDPDFAILDGQAFDEMLSEAVAEVLRQAMDHDDPALGRLLMHHGMDDIEAKLRALHQALATMGLETAQARRATAQAHAELIDAGPKALASMDQAARDLATALAAVAPKNKAKPPQYFNDLTAFLEQWPELRPKLAQSEPDLATAMLAHKMLGGDRGKDERIVNARAILKNEATKIAQAAMAPLAGGLADDLFVLQERLSQAVATECARLAALSFDDLLLGALRLLRQRPELLPALRGRFRALMVDEFQDVNPVQGALVGLLCGLGSDDPGPDAPLLLIVGDRKQSIYAFRGADVSLYNQTMADFEGGGPGVLAALRRNFRSDPRLVEFFNRLFDQVFAQGKNRQHAPHAYVDFRDDDRQRPGRAAGDFSGGPALELLHCGGDDQNAEQRRAREATALAAHLAGLVAGGQVRPGQIAILLRKLTAVRVYEEALRRQDLDFCTVKGKGFFGCQEVADVVMAMRALLWPDDDLAVTALLRSPLVGLSDESLLAMAHHGPQLKPSQALAQGRALPDWLPTEQHERLSMARRLLADLGPRARRMTPAELITAVIEAGDYMQVLAGLPSGEQKAANLRKLIETAREYDDGVEACLRRLMAMLAQDPGDAQAPLAGDDGQIVRIMTIHQAKGLQFPVVVLADLAGQAGGGPRALVGPDQNGVISPRPIDFASGQRLETAIHQRLSQRATAIEEAESARLFYVACTRAQERLVLCMSAGKRPGPWQKWADAFIAGDELASHVDLGVVGDAVADAPALGPAAAWPDYLPAEAGPLAEEGRMLAQRCLIRPALGPAAVRASVSAVEDFWACPRRFFLTQRLGLDTALLPGMGGTGGDDPAQAARLGSLAHMLLQQVDLAAGAAGLELLTESLLAAGKADGGLLTQASLMAGHFFQTDLAAALAQLPPCTVFREQPFLLCLPGQGGGPGLELRGEFDLLAPMEDGRWLIVDYKVGRRLDPAKYHGQMLIYAAALWSGGKDQAMAPPRAVLAHLGPERAALHYLEFTAAQLDQALEDLRQAAGPMADALAARELAQVAPAAGCVADGCPLGPVCAGSGAP</sequence>
<proteinExistence type="predicted"/>
<dbReference type="eggNOG" id="COG1074">
    <property type="taxonomic scope" value="Bacteria"/>
</dbReference>
<dbReference type="InterPro" id="IPR011335">
    <property type="entry name" value="Restrct_endonuc-II-like"/>
</dbReference>
<dbReference type="SUPFAM" id="SSF52980">
    <property type="entry name" value="Restriction endonuclease-like"/>
    <property type="match status" value="1"/>
</dbReference>
<dbReference type="PROSITE" id="PS51198">
    <property type="entry name" value="UVRD_HELICASE_ATP_BIND"/>
    <property type="match status" value="1"/>
</dbReference>
<evidence type="ECO:0000259" key="16">
    <source>
        <dbReference type="PROSITE" id="PS51217"/>
    </source>
</evidence>
<evidence type="ECO:0000259" key="15">
    <source>
        <dbReference type="PROSITE" id="PS51198"/>
    </source>
</evidence>
<dbReference type="HOGENOM" id="CLU_001114_1_1_7"/>
<dbReference type="KEGG" id="dbr:Deba_1854"/>
<keyword evidence="10" id="KW-0413">Isomerase</keyword>
<keyword evidence="1" id="KW-0540">Nuclease</keyword>
<dbReference type="SUPFAM" id="SSF52540">
    <property type="entry name" value="P-loop containing nucleoside triphosphate hydrolases"/>
    <property type="match status" value="1"/>
</dbReference>
<accession>E1QI26</accession>
<dbReference type="GO" id="GO:0004527">
    <property type="term" value="F:exonuclease activity"/>
    <property type="evidence" value="ECO:0007669"/>
    <property type="project" value="UniProtKB-KW"/>
</dbReference>
<dbReference type="PANTHER" id="PTHR11070:SF23">
    <property type="entry name" value="RECBCD ENZYME SUBUNIT RECB"/>
    <property type="match status" value="1"/>
</dbReference>
<feature type="binding site" evidence="14">
    <location>
        <begin position="16"/>
        <end position="23"/>
    </location>
    <ligand>
        <name>ATP</name>
        <dbReference type="ChEBI" id="CHEBI:30616"/>
    </ligand>
</feature>
<dbReference type="InterPro" id="IPR038726">
    <property type="entry name" value="PDDEXK_AddAB-type"/>
</dbReference>
<evidence type="ECO:0000256" key="4">
    <source>
        <dbReference type="ARBA" id="ARBA00022801"/>
    </source>
</evidence>
<dbReference type="Proteomes" id="UP000009047">
    <property type="component" value="Chromosome"/>
</dbReference>
<dbReference type="EMBL" id="CP002085">
    <property type="protein sequence ID" value="ADK85219.1"/>
    <property type="molecule type" value="Genomic_DNA"/>
</dbReference>
<organism evidence="17 18">
    <name type="scientific">Desulfarculus baarsii (strain ATCC 33931 / DSM 2075 / LMG 7858 / VKM B-1802 / 2st14)</name>
    <dbReference type="NCBI Taxonomy" id="644282"/>
    <lineage>
        <taxon>Bacteria</taxon>
        <taxon>Pseudomonadati</taxon>
        <taxon>Thermodesulfobacteriota</taxon>
        <taxon>Desulfarculia</taxon>
        <taxon>Desulfarculales</taxon>
        <taxon>Desulfarculaceae</taxon>
        <taxon>Desulfarculus</taxon>
    </lineage>
</organism>
<dbReference type="Pfam" id="PF00580">
    <property type="entry name" value="UvrD-helicase"/>
    <property type="match status" value="1"/>
</dbReference>
<keyword evidence="9" id="KW-0234">DNA repair</keyword>
<keyword evidence="7 14" id="KW-0067">ATP-binding</keyword>
<dbReference type="InterPro" id="IPR014017">
    <property type="entry name" value="DNA_helicase_UvrD-like_C"/>
</dbReference>
<keyword evidence="2 14" id="KW-0547">Nucleotide-binding</keyword>
<evidence type="ECO:0000256" key="11">
    <source>
        <dbReference type="ARBA" id="ARBA00034617"/>
    </source>
</evidence>
<gene>
    <name evidence="17" type="ordered locus">Deba_1854</name>
</gene>
<keyword evidence="6" id="KW-0269">Exonuclease</keyword>
<dbReference type="InterPro" id="IPR027417">
    <property type="entry name" value="P-loop_NTPase"/>
</dbReference>
<reference evidence="17 18" key="1">
    <citation type="journal article" date="2010" name="Stand. Genomic Sci.">
        <title>Complete genome sequence of Desulfarculus baarsii type strain (2st14).</title>
        <authorList>
            <person name="Sun H."/>
            <person name="Spring S."/>
            <person name="Lapidus A."/>
            <person name="Davenport K."/>
            <person name="Del Rio T.G."/>
            <person name="Tice H."/>
            <person name="Nolan M."/>
            <person name="Copeland A."/>
            <person name="Cheng J.F."/>
            <person name="Lucas S."/>
            <person name="Tapia R."/>
            <person name="Goodwin L."/>
            <person name="Pitluck S."/>
            <person name="Ivanova N."/>
            <person name="Pagani I."/>
            <person name="Mavromatis K."/>
            <person name="Ovchinnikova G."/>
            <person name="Pati A."/>
            <person name="Chen A."/>
            <person name="Palaniappan K."/>
            <person name="Hauser L."/>
            <person name="Chang Y.J."/>
            <person name="Jeffries C.D."/>
            <person name="Detter J.C."/>
            <person name="Han C."/>
            <person name="Rohde M."/>
            <person name="Brambilla E."/>
            <person name="Goker M."/>
            <person name="Woyke T."/>
            <person name="Bristow J."/>
            <person name="Eisen J.A."/>
            <person name="Markowitz V."/>
            <person name="Hugenholtz P."/>
            <person name="Kyrpides N.C."/>
            <person name="Klenk H.P."/>
            <person name="Land M."/>
        </authorList>
    </citation>
    <scope>NUCLEOTIDE SEQUENCE [LARGE SCALE GENOMIC DNA]</scope>
    <source>
        <strain evidence="18">ATCC 33931 / DSM 2075 / LMG 7858 / VKM B-1802 / 2st14</strain>
    </source>
</reference>
<dbReference type="InterPro" id="IPR014016">
    <property type="entry name" value="UvrD-like_ATP-bd"/>
</dbReference>
<keyword evidence="8" id="KW-0238">DNA-binding</keyword>
<dbReference type="Pfam" id="PF12705">
    <property type="entry name" value="PDDEXK_1"/>
    <property type="match status" value="1"/>
</dbReference>
<dbReference type="GO" id="GO:0000725">
    <property type="term" value="P:recombinational repair"/>
    <property type="evidence" value="ECO:0007669"/>
    <property type="project" value="TreeGrafter"/>
</dbReference>
<evidence type="ECO:0000313" key="17">
    <source>
        <dbReference type="EMBL" id="ADK85219.1"/>
    </source>
</evidence>
<dbReference type="Gene3D" id="3.40.50.300">
    <property type="entry name" value="P-loop containing nucleotide triphosphate hydrolases"/>
    <property type="match status" value="4"/>
</dbReference>
<dbReference type="GO" id="GO:0003677">
    <property type="term" value="F:DNA binding"/>
    <property type="evidence" value="ECO:0007669"/>
    <property type="project" value="UniProtKB-KW"/>
</dbReference>
<keyword evidence="4 14" id="KW-0378">Hydrolase</keyword>
<evidence type="ECO:0000256" key="8">
    <source>
        <dbReference type="ARBA" id="ARBA00023125"/>
    </source>
</evidence>
<dbReference type="Gene3D" id="1.10.486.10">
    <property type="entry name" value="PCRA, domain 4"/>
    <property type="match status" value="1"/>
</dbReference>
<dbReference type="InterPro" id="IPR011604">
    <property type="entry name" value="PDDEXK-like_dom_sf"/>
</dbReference>
<evidence type="ECO:0000256" key="2">
    <source>
        <dbReference type="ARBA" id="ARBA00022741"/>
    </source>
</evidence>
<feature type="domain" description="UvrD-like helicase C-terminal" evidence="16">
    <location>
        <begin position="454"/>
        <end position="736"/>
    </location>
</feature>
<evidence type="ECO:0000256" key="13">
    <source>
        <dbReference type="ARBA" id="ARBA00048988"/>
    </source>
</evidence>
<evidence type="ECO:0000256" key="14">
    <source>
        <dbReference type="PROSITE-ProRule" id="PRU00560"/>
    </source>
</evidence>
<dbReference type="Pfam" id="PF13361">
    <property type="entry name" value="UvrD_C"/>
    <property type="match status" value="2"/>
</dbReference>
<dbReference type="STRING" id="644282.Deba_1854"/>
<dbReference type="Gene3D" id="3.90.320.10">
    <property type="match status" value="1"/>
</dbReference>
<evidence type="ECO:0000256" key="6">
    <source>
        <dbReference type="ARBA" id="ARBA00022839"/>
    </source>
</evidence>
<dbReference type="RefSeq" id="WP_013258660.1">
    <property type="nucleotide sequence ID" value="NC_014365.1"/>
</dbReference>
<dbReference type="GO" id="GO:0005524">
    <property type="term" value="F:ATP binding"/>
    <property type="evidence" value="ECO:0007669"/>
    <property type="project" value="UniProtKB-UniRule"/>
</dbReference>
<dbReference type="PROSITE" id="PS51217">
    <property type="entry name" value="UVRD_HELICASE_CTER"/>
    <property type="match status" value="1"/>
</dbReference>
<evidence type="ECO:0000256" key="1">
    <source>
        <dbReference type="ARBA" id="ARBA00022722"/>
    </source>
</evidence>
<comment type="catalytic activity">
    <reaction evidence="13">
        <text>ATP + H2O = ADP + phosphate + H(+)</text>
        <dbReference type="Rhea" id="RHEA:13065"/>
        <dbReference type="ChEBI" id="CHEBI:15377"/>
        <dbReference type="ChEBI" id="CHEBI:15378"/>
        <dbReference type="ChEBI" id="CHEBI:30616"/>
        <dbReference type="ChEBI" id="CHEBI:43474"/>
        <dbReference type="ChEBI" id="CHEBI:456216"/>
        <dbReference type="EC" id="5.6.2.4"/>
    </reaction>
</comment>
<protein>
    <recommendedName>
        <fullName evidence="12">DNA 3'-5' helicase</fullName>
        <ecNumber evidence="12">5.6.2.4</ecNumber>
    </recommendedName>
</protein>
<name>E1QI26_DESB2</name>
<dbReference type="GO" id="GO:0043138">
    <property type="term" value="F:3'-5' DNA helicase activity"/>
    <property type="evidence" value="ECO:0007669"/>
    <property type="project" value="UniProtKB-EC"/>
</dbReference>
<dbReference type="GO" id="GO:0009338">
    <property type="term" value="C:exodeoxyribonuclease V complex"/>
    <property type="evidence" value="ECO:0007669"/>
    <property type="project" value="TreeGrafter"/>
</dbReference>
<dbReference type="EC" id="5.6.2.4" evidence="12"/>
<keyword evidence="18" id="KW-1185">Reference proteome</keyword>
<dbReference type="PANTHER" id="PTHR11070">
    <property type="entry name" value="UVRD / RECB / PCRA DNA HELICASE FAMILY MEMBER"/>
    <property type="match status" value="1"/>
</dbReference>
<evidence type="ECO:0000256" key="9">
    <source>
        <dbReference type="ARBA" id="ARBA00023204"/>
    </source>
</evidence>
<dbReference type="OrthoDB" id="9810135at2"/>
<evidence type="ECO:0000256" key="12">
    <source>
        <dbReference type="ARBA" id="ARBA00034808"/>
    </source>
</evidence>
<dbReference type="AlphaFoldDB" id="E1QI26"/>
<feature type="domain" description="UvrD-like helicase ATP-binding" evidence="15">
    <location>
        <begin position="1"/>
        <end position="433"/>
    </location>
</feature>
<keyword evidence="3" id="KW-0227">DNA damage</keyword>